<evidence type="ECO:0000313" key="2">
    <source>
        <dbReference type="EMBL" id="KAK8027493.1"/>
    </source>
</evidence>
<gene>
    <name evidence="2" type="ORF">PG991_004549</name>
</gene>
<dbReference type="Proteomes" id="UP001396898">
    <property type="component" value="Unassembled WGS sequence"/>
</dbReference>
<evidence type="ECO:0000256" key="1">
    <source>
        <dbReference type="SAM" id="MobiDB-lite"/>
    </source>
</evidence>
<organism evidence="2 3">
    <name type="scientific">Apiospora marii</name>
    <dbReference type="NCBI Taxonomy" id="335849"/>
    <lineage>
        <taxon>Eukaryota</taxon>
        <taxon>Fungi</taxon>
        <taxon>Dikarya</taxon>
        <taxon>Ascomycota</taxon>
        <taxon>Pezizomycotina</taxon>
        <taxon>Sordariomycetes</taxon>
        <taxon>Xylariomycetidae</taxon>
        <taxon>Amphisphaeriales</taxon>
        <taxon>Apiosporaceae</taxon>
        <taxon>Apiospora</taxon>
    </lineage>
</organism>
<sequence>MRTVVVQTTGTTTKTILSTDKITATAAPSKRWQDQRDAAGALLRRSELPHQTTSTSPPQKTPDYAAPCGSAKALSSVCSCMGYEHATLTVPAPETTKTTTLHEAETATAFKTVKTQQRFSGSLNGTSALFRNSTAARFGNSTAKAGNFTFSGGASRSASTPGSSLLTSLSDSAQAFASSAMPGQTRTSETGSKTAMSITSKAATPKDVPASAPLFANSTTARLNTTMPQTSVSLAGSHHFVNTTKPTVVLGTSSTAPFSNSSTSVSVFQATSTAAKSNATSAPFLNATTPAPFLNTTSLPLASSTLPHFVNSTAPGTLANSTGMSSFNATRPPFALANATTSAQFLNSTVAPLSNNTLLPFANATKPAPFLNSTGTPPFNATRPPFLNSTGFPRFNTTRPPYANATSFRALNATSVRFSNTSAPTATPTSMTCGETASPFMLKVSQPSGHFDGWFAKVLANTIMFTSSANHSSKFSVESSGYLCAVGYAGEDGNPAIAIVEDKKGLTGSAVYLIDQKRMEDLKRQGYGPLDCAVNGDLACQGGQELSNWVGCGLGLDMSSDAGENVVVDGWNCTSVALSAIYE</sequence>
<protein>
    <submittedName>
        <fullName evidence="2">Uncharacterized protein</fullName>
    </submittedName>
</protein>
<feature type="region of interest" description="Disordered" evidence="1">
    <location>
        <begin position="44"/>
        <end position="64"/>
    </location>
</feature>
<proteinExistence type="predicted"/>
<name>A0ABR1S825_9PEZI</name>
<evidence type="ECO:0000313" key="3">
    <source>
        <dbReference type="Proteomes" id="UP001396898"/>
    </source>
</evidence>
<feature type="region of interest" description="Disordered" evidence="1">
    <location>
        <begin position="177"/>
        <end position="211"/>
    </location>
</feature>
<feature type="compositionally biased region" description="Polar residues" evidence="1">
    <location>
        <begin position="181"/>
        <end position="202"/>
    </location>
</feature>
<accession>A0ABR1S825</accession>
<comment type="caution">
    <text evidence="2">The sequence shown here is derived from an EMBL/GenBank/DDBJ whole genome shotgun (WGS) entry which is preliminary data.</text>
</comment>
<dbReference type="EMBL" id="JAQQWI010000007">
    <property type="protein sequence ID" value="KAK8027493.1"/>
    <property type="molecule type" value="Genomic_DNA"/>
</dbReference>
<keyword evidence="3" id="KW-1185">Reference proteome</keyword>
<reference evidence="2 3" key="1">
    <citation type="submission" date="2023-01" db="EMBL/GenBank/DDBJ databases">
        <title>Analysis of 21 Apiospora genomes using comparative genomics revels a genus with tremendous synthesis potential of carbohydrate active enzymes and secondary metabolites.</title>
        <authorList>
            <person name="Sorensen T."/>
        </authorList>
    </citation>
    <scope>NUCLEOTIDE SEQUENCE [LARGE SCALE GENOMIC DNA]</scope>
    <source>
        <strain evidence="2 3">CBS 20057</strain>
    </source>
</reference>
<feature type="compositionally biased region" description="Low complexity" evidence="1">
    <location>
        <begin position="49"/>
        <end position="62"/>
    </location>
</feature>